<proteinExistence type="predicted"/>
<keyword evidence="2" id="KW-1185">Reference proteome</keyword>
<dbReference type="InParanoid" id="A0A2H3CTK1"/>
<dbReference type="AlphaFoldDB" id="A0A2H3CTK1"/>
<organism evidence="1 2">
    <name type="scientific">Armillaria gallica</name>
    <name type="common">Bulbous honey fungus</name>
    <name type="synonym">Armillaria bulbosa</name>
    <dbReference type="NCBI Taxonomy" id="47427"/>
    <lineage>
        <taxon>Eukaryota</taxon>
        <taxon>Fungi</taxon>
        <taxon>Dikarya</taxon>
        <taxon>Basidiomycota</taxon>
        <taxon>Agaricomycotina</taxon>
        <taxon>Agaricomycetes</taxon>
        <taxon>Agaricomycetidae</taxon>
        <taxon>Agaricales</taxon>
        <taxon>Marasmiineae</taxon>
        <taxon>Physalacriaceae</taxon>
        <taxon>Armillaria</taxon>
    </lineage>
</organism>
<accession>A0A2H3CTK1</accession>
<protein>
    <submittedName>
        <fullName evidence="1">Uncharacterized protein</fullName>
    </submittedName>
</protein>
<dbReference type="Proteomes" id="UP000217790">
    <property type="component" value="Unassembled WGS sequence"/>
</dbReference>
<gene>
    <name evidence="1" type="ORF">ARMGADRAFT_1038533</name>
</gene>
<evidence type="ECO:0000313" key="2">
    <source>
        <dbReference type="Proteomes" id="UP000217790"/>
    </source>
</evidence>
<evidence type="ECO:0000313" key="1">
    <source>
        <dbReference type="EMBL" id="PBK82502.1"/>
    </source>
</evidence>
<reference evidence="2" key="1">
    <citation type="journal article" date="2017" name="Nat. Ecol. Evol.">
        <title>Genome expansion and lineage-specific genetic innovations in the forest pathogenic fungi Armillaria.</title>
        <authorList>
            <person name="Sipos G."/>
            <person name="Prasanna A.N."/>
            <person name="Walter M.C."/>
            <person name="O'Connor E."/>
            <person name="Balint B."/>
            <person name="Krizsan K."/>
            <person name="Kiss B."/>
            <person name="Hess J."/>
            <person name="Varga T."/>
            <person name="Slot J."/>
            <person name="Riley R."/>
            <person name="Boka B."/>
            <person name="Rigling D."/>
            <person name="Barry K."/>
            <person name="Lee J."/>
            <person name="Mihaltcheva S."/>
            <person name="LaButti K."/>
            <person name="Lipzen A."/>
            <person name="Waldron R."/>
            <person name="Moloney N.M."/>
            <person name="Sperisen C."/>
            <person name="Kredics L."/>
            <person name="Vagvoelgyi C."/>
            <person name="Patrignani A."/>
            <person name="Fitzpatrick D."/>
            <person name="Nagy I."/>
            <person name="Doyle S."/>
            <person name="Anderson J.B."/>
            <person name="Grigoriev I.V."/>
            <person name="Gueldener U."/>
            <person name="Muensterkoetter M."/>
            <person name="Nagy L.G."/>
        </authorList>
    </citation>
    <scope>NUCLEOTIDE SEQUENCE [LARGE SCALE GENOMIC DNA]</scope>
    <source>
        <strain evidence="2">Ar21-2</strain>
    </source>
</reference>
<name>A0A2H3CTK1_ARMGA</name>
<dbReference type="EMBL" id="KZ293716">
    <property type="protein sequence ID" value="PBK82502.1"/>
    <property type="molecule type" value="Genomic_DNA"/>
</dbReference>
<sequence length="172" mass="18569">MSSSSTERGAFTFGSNCSIPAYDISVRYGADTQIKYVADEGAMLELQMDPGRALSSQLRSTECSANLSTPVCTIGSLAPYFAVISLPLTRSAAPSLQRVDAKIRAFDQLHPRGRSHLAKMLSSSSGSKRNMGMQYEYGDPSSYIALPKIGAPPHPFLVNSENDGKRRKASIM</sequence>